<name>A0AAN9XDE9_PSOTE</name>
<evidence type="ECO:0000256" key="2">
    <source>
        <dbReference type="SAM" id="Phobius"/>
    </source>
</evidence>
<dbReference type="AlphaFoldDB" id="A0AAN9XDE9"/>
<evidence type="ECO:0000313" key="4">
    <source>
        <dbReference type="Proteomes" id="UP001386955"/>
    </source>
</evidence>
<dbReference type="Proteomes" id="UP001386955">
    <property type="component" value="Unassembled WGS sequence"/>
</dbReference>
<comment type="caution">
    <text evidence="3">The sequence shown here is derived from an EMBL/GenBank/DDBJ whole genome shotgun (WGS) entry which is preliminary data.</text>
</comment>
<evidence type="ECO:0000256" key="1">
    <source>
        <dbReference type="SAM" id="MobiDB-lite"/>
    </source>
</evidence>
<feature type="region of interest" description="Disordered" evidence="1">
    <location>
        <begin position="107"/>
        <end position="141"/>
    </location>
</feature>
<accession>A0AAN9XDE9</accession>
<evidence type="ECO:0000313" key="3">
    <source>
        <dbReference type="EMBL" id="KAK7388543.1"/>
    </source>
</evidence>
<feature type="compositionally biased region" description="Polar residues" evidence="1">
    <location>
        <begin position="111"/>
        <end position="130"/>
    </location>
</feature>
<protein>
    <submittedName>
        <fullName evidence="3">Uncharacterized protein</fullName>
    </submittedName>
</protein>
<keyword evidence="2" id="KW-1133">Transmembrane helix</keyword>
<proteinExistence type="predicted"/>
<reference evidence="3 4" key="1">
    <citation type="submission" date="2024-01" db="EMBL/GenBank/DDBJ databases">
        <title>The genomes of 5 underutilized Papilionoideae crops provide insights into root nodulation and disease resistanc.</title>
        <authorList>
            <person name="Jiang F."/>
        </authorList>
    </citation>
    <scope>NUCLEOTIDE SEQUENCE [LARGE SCALE GENOMIC DNA]</scope>
    <source>
        <strain evidence="3">DUOXIRENSHENG_FW03</strain>
        <tissue evidence="3">Leaves</tissue>
    </source>
</reference>
<organism evidence="3 4">
    <name type="scientific">Psophocarpus tetragonolobus</name>
    <name type="common">Winged bean</name>
    <name type="synonym">Dolichos tetragonolobus</name>
    <dbReference type="NCBI Taxonomy" id="3891"/>
    <lineage>
        <taxon>Eukaryota</taxon>
        <taxon>Viridiplantae</taxon>
        <taxon>Streptophyta</taxon>
        <taxon>Embryophyta</taxon>
        <taxon>Tracheophyta</taxon>
        <taxon>Spermatophyta</taxon>
        <taxon>Magnoliopsida</taxon>
        <taxon>eudicotyledons</taxon>
        <taxon>Gunneridae</taxon>
        <taxon>Pentapetalae</taxon>
        <taxon>rosids</taxon>
        <taxon>fabids</taxon>
        <taxon>Fabales</taxon>
        <taxon>Fabaceae</taxon>
        <taxon>Papilionoideae</taxon>
        <taxon>50 kb inversion clade</taxon>
        <taxon>NPAAA clade</taxon>
        <taxon>indigoferoid/millettioid clade</taxon>
        <taxon>Phaseoleae</taxon>
        <taxon>Psophocarpus</taxon>
    </lineage>
</organism>
<dbReference type="EMBL" id="JAYMYS010000006">
    <property type="protein sequence ID" value="KAK7388543.1"/>
    <property type="molecule type" value="Genomic_DNA"/>
</dbReference>
<keyword evidence="4" id="KW-1185">Reference proteome</keyword>
<feature type="compositionally biased region" description="Basic and acidic residues" evidence="1">
    <location>
        <begin position="132"/>
        <end position="141"/>
    </location>
</feature>
<sequence length="197" mass="22253">MTISDITRLKCYFSSSLVFPPFYGEGKNSRSCRGHVIMFKILMLNVANSWITMWGYIVNSPSIRDKRTGEEIALTQKRTKRKGNCRTFDSSCLCHCRRSGGVTGIGVGTSLTSEKQNAAQSQNPKRQNPQHCKVENRERELTQPVEVNVASKAKDDVVSLTTTDPHKMVCHRFYRFSGGYLVPEPVLELPNLEVHLE</sequence>
<keyword evidence="2" id="KW-0472">Membrane</keyword>
<feature type="transmembrane region" description="Helical" evidence="2">
    <location>
        <begin position="37"/>
        <end position="57"/>
    </location>
</feature>
<gene>
    <name evidence="3" type="ORF">VNO78_23362</name>
</gene>
<keyword evidence="2" id="KW-0812">Transmembrane</keyword>